<feature type="domain" description="Smf/DprA SLOG" evidence="2">
    <location>
        <begin position="104"/>
        <end position="325"/>
    </location>
</feature>
<evidence type="ECO:0000256" key="1">
    <source>
        <dbReference type="ARBA" id="ARBA00006525"/>
    </source>
</evidence>
<dbReference type="Pfam" id="PF02481">
    <property type="entry name" value="DNA_processg_A"/>
    <property type="match status" value="1"/>
</dbReference>
<dbReference type="PANTHER" id="PTHR43022">
    <property type="entry name" value="PROTEIN SMF"/>
    <property type="match status" value="1"/>
</dbReference>
<dbReference type="NCBIfam" id="TIGR00732">
    <property type="entry name" value="dprA"/>
    <property type="match status" value="1"/>
</dbReference>
<keyword evidence="4" id="KW-1185">Reference proteome</keyword>
<organism evidence="3 4">
    <name type="scientific">Glutamicibacter creatinolyticus</name>
    <dbReference type="NCBI Taxonomy" id="162496"/>
    <lineage>
        <taxon>Bacteria</taxon>
        <taxon>Bacillati</taxon>
        <taxon>Actinomycetota</taxon>
        <taxon>Actinomycetes</taxon>
        <taxon>Micrococcales</taxon>
        <taxon>Micrococcaceae</taxon>
        <taxon>Glutamicibacter</taxon>
    </lineage>
</organism>
<dbReference type="Gene3D" id="3.40.50.450">
    <property type="match status" value="1"/>
</dbReference>
<dbReference type="InterPro" id="IPR057666">
    <property type="entry name" value="DrpA_SLOG"/>
</dbReference>
<dbReference type="InterPro" id="IPR003488">
    <property type="entry name" value="DprA"/>
</dbReference>
<dbReference type="GO" id="GO:0009294">
    <property type="term" value="P:DNA-mediated transformation"/>
    <property type="evidence" value="ECO:0007669"/>
    <property type="project" value="InterPro"/>
</dbReference>
<dbReference type="AlphaFoldDB" id="A0A5B7WSU4"/>
<proteinExistence type="inferred from homology"/>
<sequence length="406" mass="43651">MYAEHDAAAERRYTDLSFLIEANDHIAGALLSLLDAGEALELIRRQDWYPKDLESRVHQALGISTHSDHSFSFTSALRRWRKRLPYLPAADSQLELMRRNNGGLILPADPGWPAQLNDLGFGAPICLWWRAKNPELLMTQDLETSVAIVGSRDSSDYGNQATSQLATGLRQAGASIISGGAYGIDACAHRAALQVEEASAESPSTIAILAGGLDRLYPSGNHNLLRTIIGRGLLLSEVPPGMAPTRFRFLNRNRLIAGFAQLVVVTEARFRSGALSTARQAVDLGREVAALPGSVFSPNSVGAHRLIRAGEAGLVTNVEDALELLPALSVAARTGPANEEPRRATDGLNGPQNLILDVLPRRGAKLVDELCALSGLPAIDTLRALSILEGRGQARQEGFGWKRIGA</sequence>
<protein>
    <recommendedName>
        <fullName evidence="2">Smf/DprA SLOG domain-containing protein</fullName>
    </recommendedName>
</protein>
<dbReference type="EMBL" id="CP034412">
    <property type="protein sequence ID" value="QCY47027.1"/>
    <property type="molecule type" value="Genomic_DNA"/>
</dbReference>
<dbReference type="PANTHER" id="PTHR43022:SF1">
    <property type="entry name" value="PROTEIN SMF"/>
    <property type="match status" value="1"/>
</dbReference>
<evidence type="ECO:0000313" key="4">
    <source>
        <dbReference type="Proteomes" id="UP000307000"/>
    </source>
</evidence>
<accession>A0A5B7WSU4</accession>
<dbReference type="SUPFAM" id="SSF102405">
    <property type="entry name" value="MCP/YpsA-like"/>
    <property type="match status" value="1"/>
</dbReference>
<comment type="similarity">
    <text evidence="1">Belongs to the DprA/Smf family.</text>
</comment>
<gene>
    <name evidence="3" type="ORF">GcLGCM259_1293</name>
</gene>
<dbReference type="Proteomes" id="UP000307000">
    <property type="component" value="Chromosome"/>
</dbReference>
<name>A0A5B7WSU4_9MICC</name>
<dbReference type="KEGG" id="gcr:GcLGCM259_1293"/>
<evidence type="ECO:0000313" key="3">
    <source>
        <dbReference type="EMBL" id="QCY47027.1"/>
    </source>
</evidence>
<evidence type="ECO:0000259" key="2">
    <source>
        <dbReference type="Pfam" id="PF02481"/>
    </source>
</evidence>
<reference evidence="3 4" key="1">
    <citation type="submission" date="2018-12" db="EMBL/GenBank/DDBJ databases">
        <title>Complete Genome Sequence of Glutamicibacter creatinolyticus strain LGCM259,isolated from an abscess of a 12-year-old mare in Italy.</title>
        <authorList>
            <person name="Santos R.G."/>
            <person name="Silva A.L."/>
            <person name="Seyffert N."/>
            <person name="Castro T.L.P."/>
            <person name="Attili A.R."/>
            <person name="Rifici C."/>
            <person name="Mazzullo G."/>
            <person name="Brenig B."/>
            <person name="Venanzi F."/>
            <person name="Azevedo V."/>
        </authorList>
    </citation>
    <scope>NUCLEOTIDE SEQUENCE [LARGE SCALE GENOMIC DNA]</scope>
    <source>
        <strain evidence="3 4">LGCM 259</strain>
    </source>
</reference>